<sequence length="743" mass="83508">MTRFSEGNENCYNMTRQVIPGEIDVCRSNMSLIIHYVIQVDVLDHQFKRIASRSKQKQTQVTLKGLKPSNDLEEIAESIIHHYDMLSDDMKPSLIRALSDLLGKENRPLSTNNRSTSIDDKLVRQCVTAPSIASRSESMPALANNMTKEQVDDLLHDALQKIHWGNEKECLETLSQLVEISQYDRNLTLIIQHEPLMNTLINGLKKFNATSLPACIKIMTIFEKMSYFQTFADSLSRFKIGSMTLGLLHAQVALTNVADQHLEKEKLSAYLKSQNQLLNLAVSLLFNLSEKPSAMRKMVNKDIVSVLTALLERKNAELLTLSLQFLRKIASVPVIWSDIPYDQIVPAVVNHIFRWGQASEDAGHKHIGVLREGIELLYTFSFHTETIDVFKSAGVFEGIATLVGYTELRPQLIRMFYKCSIAEGSDEAFRNKDLLNMLITASTTDCEEKVIALVVLMKLSLDRECALTISTSSLLTSENLKIMFVTATTSSSSATKKDGRILLKLIRNVAYNQPNLVSGFDQEIVNACKVNANNLDMLCDIIAVASRAKINSDRAKFFTNNDEFVQTIASILHNRNVQPQLHLECIMLVSSFVLYSAPAQKLGKFKIVDLVVNVFLWHQNEYDIQTQCLYTFYRFVCHTDSRTALISHPEIVDAIIQHSASKNPVLNGIANAVLDALVTFDKTYADKIKGPRFDAFNQEWLKEIKVYMSDIANQQASTPPNRQSNSPPNRQSSSPSSNSNNGN</sequence>
<feature type="compositionally biased region" description="Low complexity" evidence="1">
    <location>
        <begin position="719"/>
        <end position="743"/>
    </location>
</feature>
<dbReference type="PANTHER" id="PTHR15605">
    <property type="entry name" value="KINESIN-ASSOCIATED PROTEINS"/>
    <property type="match status" value="1"/>
</dbReference>
<dbReference type="InterPro" id="IPR016024">
    <property type="entry name" value="ARM-type_fold"/>
</dbReference>
<comment type="caution">
    <text evidence="2">The sequence shown here is derived from an EMBL/GenBank/DDBJ whole genome shotgun (WGS) entry which is preliminary data.</text>
</comment>
<proteinExistence type="predicted"/>
<evidence type="ECO:0000313" key="3">
    <source>
        <dbReference type="Proteomes" id="UP001470230"/>
    </source>
</evidence>
<dbReference type="Pfam" id="PF05804">
    <property type="entry name" value="KAP"/>
    <property type="match status" value="1"/>
</dbReference>
<dbReference type="Gene3D" id="1.25.10.10">
    <property type="entry name" value="Leucine-rich Repeat Variant"/>
    <property type="match status" value="1"/>
</dbReference>
<accession>A0ABR2IP38</accession>
<dbReference type="InterPro" id="IPR008658">
    <property type="entry name" value="KAP3"/>
</dbReference>
<evidence type="ECO:0000256" key="1">
    <source>
        <dbReference type="SAM" id="MobiDB-lite"/>
    </source>
</evidence>
<dbReference type="EMBL" id="JAPFFF010000015">
    <property type="protein sequence ID" value="KAK8866322.1"/>
    <property type="molecule type" value="Genomic_DNA"/>
</dbReference>
<organism evidence="2 3">
    <name type="scientific">Tritrichomonas musculus</name>
    <dbReference type="NCBI Taxonomy" id="1915356"/>
    <lineage>
        <taxon>Eukaryota</taxon>
        <taxon>Metamonada</taxon>
        <taxon>Parabasalia</taxon>
        <taxon>Tritrichomonadida</taxon>
        <taxon>Tritrichomonadidae</taxon>
        <taxon>Tritrichomonas</taxon>
    </lineage>
</organism>
<dbReference type="SMART" id="SM01297">
    <property type="entry name" value="KAP"/>
    <property type="match status" value="1"/>
</dbReference>
<dbReference type="InterPro" id="IPR011989">
    <property type="entry name" value="ARM-like"/>
</dbReference>
<feature type="region of interest" description="Disordered" evidence="1">
    <location>
        <begin position="713"/>
        <end position="743"/>
    </location>
</feature>
<dbReference type="Proteomes" id="UP001470230">
    <property type="component" value="Unassembled WGS sequence"/>
</dbReference>
<name>A0ABR2IP38_9EUKA</name>
<keyword evidence="3" id="KW-1185">Reference proteome</keyword>
<dbReference type="SUPFAM" id="SSF48371">
    <property type="entry name" value="ARM repeat"/>
    <property type="match status" value="1"/>
</dbReference>
<dbReference type="PANTHER" id="PTHR15605:SF2">
    <property type="entry name" value="KINESIN-ASSOCIATED PROTEIN 3"/>
    <property type="match status" value="1"/>
</dbReference>
<reference evidence="2 3" key="1">
    <citation type="submission" date="2024-04" db="EMBL/GenBank/DDBJ databases">
        <title>Tritrichomonas musculus Genome.</title>
        <authorList>
            <person name="Alves-Ferreira E."/>
            <person name="Grigg M."/>
            <person name="Lorenzi H."/>
            <person name="Galac M."/>
        </authorList>
    </citation>
    <scope>NUCLEOTIDE SEQUENCE [LARGE SCALE GENOMIC DNA]</scope>
    <source>
        <strain evidence="2 3">EAF2021</strain>
    </source>
</reference>
<evidence type="ECO:0000313" key="2">
    <source>
        <dbReference type="EMBL" id="KAK8866322.1"/>
    </source>
</evidence>
<protein>
    <submittedName>
        <fullName evidence="2">Kinesin-associated protein 3</fullName>
    </submittedName>
</protein>
<gene>
    <name evidence="2" type="ORF">M9Y10_009283</name>
</gene>